<feature type="compositionally biased region" description="Polar residues" evidence="1">
    <location>
        <begin position="435"/>
        <end position="444"/>
    </location>
</feature>
<feature type="compositionally biased region" description="Low complexity" evidence="1">
    <location>
        <begin position="313"/>
        <end position="333"/>
    </location>
</feature>
<feature type="compositionally biased region" description="Basic and acidic residues" evidence="1">
    <location>
        <begin position="296"/>
        <end position="306"/>
    </location>
</feature>
<feature type="compositionally biased region" description="Low complexity" evidence="1">
    <location>
        <begin position="1"/>
        <end position="17"/>
    </location>
</feature>
<sequence length="700" mass="78460">MPQNNDVKNSNDNGNSGARSTKKADETGPIGIPGVNATSTDEAWKVVGSPSRRGSLAAPTSSNSNSNSNNATDKPSPAASPTPNSVDIPGGRRPSLDPSQWGSFGGFQWEGPGIFDTEARKSSYSTTPMVPPGAPAPEVIVDDIPYAPHHRLSFTYDNSILSVPMLPGVSIEPIMRQQRSLSFSVGQDPTFFGYDDYDDPPGTHSQKQQQQQQQQQQHQQHLYNATNATSMSYGYRNSLATMEEEQDDDEDDMIRDLLDQESNAARWRARSQSSGAAFGLLSPSQHAALLSRQLRRGSEQHDDLIQQRRRSSRFFGDGSSSTTSGATTSGPSAYPQMSMGDRERLELIQRRLSQSHGNDYTFPDQSYNLLQQRRHSLNQPHHPHQVQQLSEQLENTSIRGPGSDAYGQHPSMTPGGYPTQQQQQQKQQQLHPHPMSQQSHSQPIQLNRHHEEYFDAEHQQQLQKQQQQQQQRQRQQQAHQPSTNMTSNGPFRDAGKGIALQRLPDYTALYSVEFKAGRVDYFYVPSEQGMAPVKFQAGDLVIVEGDRGKDLGKVTSDALTVDKVEQLVSQKLQQQQVLPEDDGSNDKPKDVHIKRLYRLATPDEINLLLEKGQDEVRALALCQQKTKMRNLPMTVVDAEYQWDRRKLTFFFVSDRRNDFRELVRELFKIYKTRIWMCAVNPDTAASVTDPSSSPNVNSGF</sequence>
<feature type="region of interest" description="Disordered" evidence="1">
    <location>
        <begin position="293"/>
        <end position="337"/>
    </location>
</feature>
<dbReference type="OrthoDB" id="243127at2759"/>
<evidence type="ECO:0000259" key="2">
    <source>
        <dbReference type="PROSITE" id="PS51411"/>
    </source>
</evidence>
<evidence type="ECO:0000313" key="3">
    <source>
        <dbReference type="EMBL" id="SAM04777.1"/>
    </source>
</evidence>
<dbReference type="InterPro" id="IPR047767">
    <property type="entry name" value="PSP1-like"/>
</dbReference>
<protein>
    <recommendedName>
        <fullName evidence="2">PSP1 C-terminal domain-containing protein</fullName>
    </recommendedName>
</protein>
<dbReference type="InterPro" id="IPR007557">
    <property type="entry name" value="PSP1_C"/>
</dbReference>
<feature type="region of interest" description="Disordered" evidence="1">
    <location>
        <begin position="379"/>
        <end position="444"/>
    </location>
</feature>
<dbReference type="InParanoid" id="A0A168QIA7"/>
<dbReference type="PROSITE" id="PS51411">
    <property type="entry name" value="PSP1_C"/>
    <property type="match status" value="1"/>
</dbReference>
<name>A0A168QIA7_ABSGL</name>
<reference evidence="3" key="1">
    <citation type="submission" date="2016-04" db="EMBL/GenBank/DDBJ databases">
        <authorList>
            <person name="Evans L.H."/>
            <person name="Alamgir A."/>
            <person name="Owens N."/>
            <person name="Weber N.D."/>
            <person name="Virtaneva K."/>
            <person name="Barbian K."/>
            <person name="Babar A."/>
            <person name="Rosenke K."/>
        </authorList>
    </citation>
    <scope>NUCLEOTIDE SEQUENCE [LARGE SCALE GENOMIC DNA]</scope>
    <source>
        <strain evidence="3">CBS 101.48</strain>
    </source>
</reference>
<dbReference type="PANTHER" id="PTHR43830:SF3">
    <property type="entry name" value="PROTEIN PSP1"/>
    <property type="match status" value="1"/>
</dbReference>
<dbReference type="OMA" id="ENTHIYH"/>
<feature type="compositionally biased region" description="Low complexity" evidence="1">
    <location>
        <begin position="459"/>
        <end position="477"/>
    </location>
</feature>
<dbReference type="EMBL" id="LT554417">
    <property type="protein sequence ID" value="SAM04777.1"/>
    <property type="molecule type" value="Genomic_DNA"/>
</dbReference>
<organism evidence="3">
    <name type="scientific">Absidia glauca</name>
    <name type="common">Pin mould</name>
    <dbReference type="NCBI Taxonomy" id="4829"/>
    <lineage>
        <taxon>Eukaryota</taxon>
        <taxon>Fungi</taxon>
        <taxon>Fungi incertae sedis</taxon>
        <taxon>Mucoromycota</taxon>
        <taxon>Mucoromycotina</taxon>
        <taxon>Mucoromycetes</taxon>
        <taxon>Mucorales</taxon>
        <taxon>Cunninghamellaceae</taxon>
        <taxon>Absidia</taxon>
    </lineage>
</organism>
<dbReference type="PANTHER" id="PTHR43830">
    <property type="entry name" value="PROTEIN PSP1"/>
    <property type="match status" value="1"/>
</dbReference>
<dbReference type="GO" id="GO:0005737">
    <property type="term" value="C:cytoplasm"/>
    <property type="evidence" value="ECO:0007669"/>
    <property type="project" value="TreeGrafter"/>
</dbReference>
<feature type="compositionally biased region" description="Low complexity" evidence="1">
    <location>
        <begin position="61"/>
        <end position="70"/>
    </location>
</feature>
<keyword evidence="4" id="KW-1185">Reference proteome</keyword>
<feature type="domain" description="PSP1 C-terminal" evidence="2">
    <location>
        <begin position="594"/>
        <end position="679"/>
    </location>
</feature>
<feature type="compositionally biased region" description="Low complexity" evidence="1">
    <location>
        <begin position="206"/>
        <end position="221"/>
    </location>
</feature>
<accession>A0A168QIA7</accession>
<evidence type="ECO:0000313" key="4">
    <source>
        <dbReference type="Proteomes" id="UP000078561"/>
    </source>
</evidence>
<feature type="compositionally biased region" description="Low complexity" evidence="1">
    <location>
        <begin position="420"/>
        <end position="429"/>
    </location>
</feature>
<dbReference type="AlphaFoldDB" id="A0A168QIA7"/>
<dbReference type="Proteomes" id="UP000078561">
    <property type="component" value="Unassembled WGS sequence"/>
</dbReference>
<feature type="region of interest" description="Disordered" evidence="1">
    <location>
        <begin position="1"/>
        <end position="112"/>
    </location>
</feature>
<feature type="region of interest" description="Disordered" evidence="1">
    <location>
        <begin position="190"/>
        <end position="221"/>
    </location>
</feature>
<feature type="compositionally biased region" description="Polar residues" evidence="1">
    <location>
        <begin position="478"/>
        <end position="489"/>
    </location>
</feature>
<proteinExistence type="predicted"/>
<gene>
    <name evidence="3" type="primary">ABSGL_10643.1 scaffold 12033</name>
</gene>
<evidence type="ECO:0000256" key="1">
    <source>
        <dbReference type="SAM" id="MobiDB-lite"/>
    </source>
</evidence>
<feature type="region of interest" description="Disordered" evidence="1">
    <location>
        <begin position="456"/>
        <end position="495"/>
    </location>
</feature>
<dbReference type="NCBIfam" id="NF041131">
    <property type="entry name" value="RicT_YaaT_fam"/>
    <property type="match status" value="1"/>
</dbReference>
<feature type="compositionally biased region" description="Polar residues" evidence="1">
    <location>
        <begin position="385"/>
        <end position="398"/>
    </location>
</feature>
<dbReference type="Pfam" id="PF04468">
    <property type="entry name" value="PSP1"/>
    <property type="match status" value="1"/>
</dbReference>